<keyword evidence="2 4" id="KW-0442">Lipid degradation</keyword>
<dbReference type="Gene3D" id="3.40.1090.10">
    <property type="entry name" value="Cytosolic phospholipase A2 catalytic domain"/>
    <property type="match status" value="2"/>
</dbReference>
<protein>
    <submittedName>
        <fullName evidence="6">Patatin-like phospholipase family protein</fullName>
    </submittedName>
</protein>
<reference evidence="6" key="2">
    <citation type="submission" date="2021-04" db="EMBL/GenBank/DDBJ databases">
        <authorList>
            <person name="Gilroy R."/>
        </authorList>
    </citation>
    <scope>NUCLEOTIDE SEQUENCE</scope>
    <source>
        <strain evidence="6">ChiSxjej1B13-11774</strain>
    </source>
</reference>
<feature type="active site" description="Proton acceptor" evidence="4">
    <location>
        <position position="173"/>
    </location>
</feature>
<accession>A0A9D2ESB3</accession>
<dbReference type="AlphaFoldDB" id="A0A9D2ESB3"/>
<dbReference type="Pfam" id="PF01734">
    <property type="entry name" value="Patatin"/>
    <property type="match status" value="1"/>
</dbReference>
<feature type="short sequence motif" description="DGA/G" evidence="4">
    <location>
        <begin position="173"/>
        <end position="175"/>
    </location>
</feature>
<dbReference type="InterPro" id="IPR050301">
    <property type="entry name" value="NTE"/>
</dbReference>
<dbReference type="PANTHER" id="PTHR14226">
    <property type="entry name" value="NEUROPATHY TARGET ESTERASE/SWISS CHEESE D.MELANOGASTER"/>
    <property type="match status" value="1"/>
</dbReference>
<evidence type="ECO:0000256" key="4">
    <source>
        <dbReference type="PROSITE-ProRule" id="PRU01161"/>
    </source>
</evidence>
<feature type="domain" description="PNPLA" evidence="5">
    <location>
        <begin position="10"/>
        <end position="186"/>
    </location>
</feature>
<keyword evidence="1 4" id="KW-0378">Hydrolase</keyword>
<dbReference type="InterPro" id="IPR016035">
    <property type="entry name" value="Acyl_Trfase/lysoPLipase"/>
</dbReference>
<dbReference type="CDD" id="cd07209">
    <property type="entry name" value="Pat_hypo_Ecoli_Z1214_like"/>
    <property type="match status" value="1"/>
</dbReference>
<organism evidence="6 7">
    <name type="scientific">Candidatus Gemmiger excrementigallinarum</name>
    <dbReference type="NCBI Taxonomy" id="2838609"/>
    <lineage>
        <taxon>Bacteria</taxon>
        <taxon>Bacillati</taxon>
        <taxon>Bacillota</taxon>
        <taxon>Clostridia</taxon>
        <taxon>Eubacteriales</taxon>
        <taxon>Gemmiger</taxon>
    </lineage>
</organism>
<proteinExistence type="predicted"/>
<dbReference type="GO" id="GO:0016787">
    <property type="term" value="F:hydrolase activity"/>
    <property type="evidence" value="ECO:0007669"/>
    <property type="project" value="UniProtKB-UniRule"/>
</dbReference>
<evidence type="ECO:0000259" key="5">
    <source>
        <dbReference type="PROSITE" id="PS51635"/>
    </source>
</evidence>
<dbReference type="Proteomes" id="UP000824048">
    <property type="component" value="Unassembled WGS sequence"/>
</dbReference>
<name>A0A9D2ESB3_9FIRM</name>
<gene>
    <name evidence="6" type="ORF">H9811_09350</name>
</gene>
<sequence length="395" mass="42970">MQTAGAVRALVLAGGGAKGSYQVGVWHALQELDWHPSIITGASVGTLNGCMFAIGKIKEAEALWRSLEIHDVLDVPATRNPEELNNFFLDVIRSGGLNVEPLAERIDSLVDEEAVRRSPIHFGLVMTEMSTMRSIQCPIEDIPQGKLKEYLLASSACFPALRPREIDGVKYIDGGWRDNMPLQLAANMGATELLGVDIDGIGIVRQNNTGLPTRIVRSHWNLGPTLDFDPARAARNIALGYLDTMRLFGRLGGTAYGILPDDDEFLERFADIYQRLLSETNTRAPGIDRVEKAARQRAGYPAPYAPNPSAPTRGALVPLELACERLHVPEDLPYTPKLLAAAFMGSFDKDPASRFPALLYGKEGSLVAERAMAAAVPEEFVTALVSRALAEISPL</sequence>
<keyword evidence="3 4" id="KW-0443">Lipid metabolism</keyword>
<comment type="caution">
    <text evidence="6">The sequence shown here is derived from an EMBL/GenBank/DDBJ whole genome shotgun (WGS) entry which is preliminary data.</text>
</comment>
<evidence type="ECO:0000256" key="1">
    <source>
        <dbReference type="ARBA" id="ARBA00022801"/>
    </source>
</evidence>
<dbReference type="PANTHER" id="PTHR14226:SF57">
    <property type="entry name" value="BLR7027 PROTEIN"/>
    <property type="match status" value="1"/>
</dbReference>
<reference evidence="6" key="1">
    <citation type="journal article" date="2021" name="PeerJ">
        <title>Extensive microbial diversity within the chicken gut microbiome revealed by metagenomics and culture.</title>
        <authorList>
            <person name="Gilroy R."/>
            <person name="Ravi A."/>
            <person name="Getino M."/>
            <person name="Pursley I."/>
            <person name="Horton D.L."/>
            <person name="Alikhan N.F."/>
            <person name="Baker D."/>
            <person name="Gharbi K."/>
            <person name="Hall N."/>
            <person name="Watson M."/>
            <person name="Adriaenssens E.M."/>
            <person name="Foster-Nyarko E."/>
            <person name="Jarju S."/>
            <person name="Secka A."/>
            <person name="Antonio M."/>
            <person name="Oren A."/>
            <person name="Chaudhuri R.R."/>
            <person name="La Ragione R."/>
            <person name="Hildebrand F."/>
            <person name="Pallen M.J."/>
        </authorList>
    </citation>
    <scope>NUCLEOTIDE SEQUENCE</scope>
    <source>
        <strain evidence="6">ChiSxjej1B13-11774</strain>
    </source>
</reference>
<evidence type="ECO:0000256" key="2">
    <source>
        <dbReference type="ARBA" id="ARBA00022963"/>
    </source>
</evidence>
<feature type="short sequence motif" description="GXGXXG" evidence="4">
    <location>
        <begin position="14"/>
        <end position="19"/>
    </location>
</feature>
<dbReference type="EMBL" id="DXBP01000055">
    <property type="protein sequence ID" value="HIZ42753.1"/>
    <property type="molecule type" value="Genomic_DNA"/>
</dbReference>
<evidence type="ECO:0000313" key="7">
    <source>
        <dbReference type="Proteomes" id="UP000824048"/>
    </source>
</evidence>
<dbReference type="SUPFAM" id="SSF52151">
    <property type="entry name" value="FabD/lysophospholipase-like"/>
    <property type="match status" value="1"/>
</dbReference>
<evidence type="ECO:0000313" key="6">
    <source>
        <dbReference type="EMBL" id="HIZ42753.1"/>
    </source>
</evidence>
<dbReference type="GO" id="GO:0016042">
    <property type="term" value="P:lipid catabolic process"/>
    <property type="evidence" value="ECO:0007669"/>
    <property type="project" value="UniProtKB-UniRule"/>
</dbReference>
<feature type="short sequence motif" description="GXSXG" evidence="4">
    <location>
        <begin position="41"/>
        <end position="45"/>
    </location>
</feature>
<dbReference type="InterPro" id="IPR002641">
    <property type="entry name" value="PNPLA_dom"/>
</dbReference>
<evidence type="ECO:0000256" key="3">
    <source>
        <dbReference type="ARBA" id="ARBA00023098"/>
    </source>
</evidence>
<feature type="active site" description="Nucleophile" evidence="4">
    <location>
        <position position="43"/>
    </location>
</feature>
<dbReference type="PROSITE" id="PS51635">
    <property type="entry name" value="PNPLA"/>
    <property type="match status" value="1"/>
</dbReference>